<sequence>MRAEGIAGHQNLILNNVSIHTIRPMKIWQGIKTQGFITNAQLILILHGNTIKITIYNLLQKADGRWCGNNFCPRAFFNNTL</sequence>
<proteinExistence type="predicted"/>
<accession>A0A645GVM5</accession>
<name>A0A645GVM5_9ZZZZ</name>
<gene>
    <name evidence="1" type="ORF">SDC9_175117</name>
</gene>
<dbReference type="EMBL" id="VSSQ01077670">
    <property type="protein sequence ID" value="MPN27683.1"/>
    <property type="molecule type" value="Genomic_DNA"/>
</dbReference>
<dbReference type="AlphaFoldDB" id="A0A645GVM5"/>
<protein>
    <submittedName>
        <fullName evidence="1">Uncharacterized protein</fullName>
    </submittedName>
</protein>
<organism evidence="1">
    <name type="scientific">bioreactor metagenome</name>
    <dbReference type="NCBI Taxonomy" id="1076179"/>
    <lineage>
        <taxon>unclassified sequences</taxon>
        <taxon>metagenomes</taxon>
        <taxon>ecological metagenomes</taxon>
    </lineage>
</organism>
<evidence type="ECO:0000313" key="1">
    <source>
        <dbReference type="EMBL" id="MPN27683.1"/>
    </source>
</evidence>
<comment type="caution">
    <text evidence="1">The sequence shown here is derived from an EMBL/GenBank/DDBJ whole genome shotgun (WGS) entry which is preliminary data.</text>
</comment>
<reference evidence="1" key="1">
    <citation type="submission" date="2019-08" db="EMBL/GenBank/DDBJ databases">
        <authorList>
            <person name="Kucharzyk K."/>
            <person name="Murdoch R.W."/>
            <person name="Higgins S."/>
            <person name="Loffler F."/>
        </authorList>
    </citation>
    <scope>NUCLEOTIDE SEQUENCE</scope>
</reference>